<gene>
    <name evidence="1" type="ORF">BRADI_2g00460v3</name>
</gene>
<evidence type="ECO:0000313" key="3">
    <source>
        <dbReference type="Proteomes" id="UP000008810"/>
    </source>
</evidence>
<dbReference type="PANTHER" id="PTHR33103:SF96">
    <property type="entry name" value="OS01G0153900 PROTEIN"/>
    <property type="match status" value="1"/>
</dbReference>
<dbReference type="OrthoDB" id="2014278at2759"/>
<dbReference type="AlphaFoldDB" id="A0A2K2D681"/>
<dbReference type="EMBL" id="CM000881">
    <property type="protein sequence ID" value="PNT69790.1"/>
    <property type="molecule type" value="Genomic_DNA"/>
</dbReference>
<dbReference type="InParanoid" id="A0A2K2D681"/>
<sequence length="326" mass="33995">MVAPLAQSPPPTTTLRAYLEKMATPTTMSTSTAALSLKLLVDTKAERVLFAEASKDVVDFLFSLLTLPLATAMRRLPPLTQTGMELFRVLVIKLLGNDSMPGCVASLYASVDKLDDTYYLQPGADKDELLSPAMLSPAASASSLLLGSPLPGPPSFPAMKTFYRCNSNCSSGAPPAFGTPPAGFGFGGSGYGVASCKSCRGYVTDTAGTACPSCGTQMTTALQFVAGDDGANNDQGFVRGVVTYTVMDDLKVAPMSAISGITLLVSCFGVTDLSALQEKTVQLGYNEVSYSSGLEILKASLQSKTVLTDVFLANKPPCSGSNDPLN</sequence>
<dbReference type="InterPro" id="IPR007750">
    <property type="entry name" value="DUF674"/>
</dbReference>
<dbReference type="Pfam" id="PF05056">
    <property type="entry name" value="DUF674"/>
    <property type="match status" value="2"/>
</dbReference>
<evidence type="ECO:0000313" key="1">
    <source>
        <dbReference type="EMBL" id="PNT69790.1"/>
    </source>
</evidence>
<evidence type="ECO:0000313" key="2">
    <source>
        <dbReference type="EnsemblPlants" id="PNT69790"/>
    </source>
</evidence>
<reference evidence="1 2" key="1">
    <citation type="journal article" date="2010" name="Nature">
        <title>Genome sequencing and analysis of the model grass Brachypodium distachyon.</title>
        <authorList>
            <consortium name="International Brachypodium Initiative"/>
        </authorList>
    </citation>
    <scope>NUCLEOTIDE SEQUENCE [LARGE SCALE GENOMIC DNA]</scope>
    <source>
        <strain evidence="1 2">Bd21</strain>
    </source>
</reference>
<dbReference type="EnsemblPlants" id="PNT69790">
    <property type="protein sequence ID" value="PNT69790"/>
    <property type="gene ID" value="BRADI_2g00460v3"/>
</dbReference>
<protein>
    <submittedName>
        <fullName evidence="1 2">Uncharacterized protein</fullName>
    </submittedName>
</protein>
<dbReference type="PANTHER" id="PTHR33103">
    <property type="entry name" value="OS01G0153900 PROTEIN"/>
    <property type="match status" value="1"/>
</dbReference>
<dbReference type="STRING" id="15368.A0A2K2D681"/>
<proteinExistence type="predicted"/>
<organism evidence="1">
    <name type="scientific">Brachypodium distachyon</name>
    <name type="common">Purple false brome</name>
    <name type="synonym">Trachynia distachya</name>
    <dbReference type="NCBI Taxonomy" id="15368"/>
    <lineage>
        <taxon>Eukaryota</taxon>
        <taxon>Viridiplantae</taxon>
        <taxon>Streptophyta</taxon>
        <taxon>Embryophyta</taxon>
        <taxon>Tracheophyta</taxon>
        <taxon>Spermatophyta</taxon>
        <taxon>Magnoliopsida</taxon>
        <taxon>Liliopsida</taxon>
        <taxon>Poales</taxon>
        <taxon>Poaceae</taxon>
        <taxon>BOP clade</taxon>
        <taxon>Pooideae</taxon>
        <taxon>Stipodae</taxon>
        <taxon>Brachypodieae</taxon>
        <taxon>Brachypodium</taxon>
    </lineage>
</organism>
<reference evidence="2" key="3">
    <citation type="submission" date="2018-08" db="UniProtKB">
        <authorList>
            <consortium name="EnsemblPlants"/>
        </authorList>
    </citation>
    <scope>IDENTIFICATION</scope>
    <source>
        <strain evidence="2">cv. Bd21</strain>
    </source>
</reference>
<dbReference type="Gramene" id="PNT69790">
    <property type="protein sequence ID" value="PNT69790"/>
    <property type="gene ID" value="BRADI_2g00460v3"/>
</dbReference>
<reference evidence="1" key="2">
    <citation type="submission" date="2017-06" db="EMBL/GenBank/DDBJ databases">
        <title>WGS assembly of Brachypodium distachyon.</title>
        <authorList>
            <consortium name="The International Brachypodium Initiative"/>
            <person name="Lucas S."/>
            <person name="Harmon-Smith M."/>
            <person name="Lail K."/>
            <person name="Tice H."/>
            <person name="Grimwood J."/>
            <person name="Bruce D."/>
            <person name="Barry K."/>
            <person name="Shu S."/>
            <person name="Lindquist E."/>
            <person name="Wang M."/>
            <person name="Pitluck S."/>
            <person name="Vogel J.P."/>
            <person name="Garvin D.F."/>
            <person name="Mockler T.C."/>
            <person name="Schmutz J."/>
            <person name="Rokhsar D."/>
            <person name="Bevan M.W."/>
        </authorList>
    </citation>
    <scope>NUCLEOTIDE SEQUENCE</scope>
    <source>
        <strain evidence="1">Bd21</strain>
    </source>
</reference>
<accession>A0A2K2D681</accession>
<name>A0A2K2D681_BRADI</name>
<keyword evidence="3" id="KW-1185">Reference proteome</keyword>
<dbReference type="Proteomes" id="UP000008810">
    <property type="component" value="Chromosome 2"/>
</dbReference>